<dbReference type="Proteomes" id="UP000477739">
    <property type="component" value="Unassembled WGS sequence"/>
</dbReference>
<reference evidence="4 5" key="1">
    <citation type="submission" date="2019-11" db="EMBL/GenBank/DDBJ databases">
        <title>Escherichia alba sp. nov. isolated from the gut of plastic-eating superworms Zophobas atratus.</title>
        <authorList>
            <person name="Yang Y."/>
        </authorList>
    </citation>
    <scope>NUCLEOTIDE SEQUENCE [LARGE SCALE GENOMIC DNA]</scope>
    <source>
        <strain evidence="5">BIT-B35</strain>
    </source>
</reference>
<dbReference type="PANTHER" id="PTHR35024:SF4">
    <property type="entry name" value="POLYMER-FORMING CYTOSKELETAL PROTEIN"/>
    <property type="match status" value="1"/>
</dbReference>
<keyword evidence="3" id="KW-0812">Transmembrane</keyword>
<dbReference type="AlphaFoldDB" id="A0A6L6IQQ7"/>
<comment type="similarity">
    <text evidence="1">Belongs to the bactofilin family.</text>
</comment>
<dbReference type="OrthoDB" id="5593698at2"/>
<dbReference type="EMBL" id="WMJZ01000066">
    <property type="protein sequence ID" value="MTH48849.1"/>
    <property type="molecule type" value="Genomic_DNA"/>
</dbReference>
<feature type="transmembrane region" description="Helical" evidence="3">
    <location>
        <begin position="64"/>
        <end position="87"/>
    </location>
</feature>
<dbReference type="InterPro" id="IPR007607">
    <property type="entry name" value="BacA/B"/>
</dbReference>
<feature type="region of interest" description="Disordered" evidence="2">
    <location>
        <begin position="98"/>
        <end position="125"/>
    </location>
</feature>
<feature type="transmembrane region" description="Helical" evidence="3">
    <location>
        <begin position="30"/>
        <end position="52"/>
    </location>
</feature>
<accession>A0A6L6IQQ7</accession>
<proteinExistence type="inferred from homology"/>
<feature type="compositionally biased region" description="Basic and acidic residues" evidence="2">
    <location>
        <begin position="1"/>
        <end position="16"/>
    </location>
</feature>
<dbReference type="PANTHER" id="PTHR35024">
    <property type="entry name" value="HYPOTHETICAL CYTOSOLIC PROTEIN"/>
    <property type="match status" value="1"/>
</dbReference>
<keyword evidence="3" id="KW-0472">Membrane</keyword>
<evidence type="ECO:0000256" key="3">
    <source>
        <dbReference type="SAM" id="Phobius"/>
    </source>
</evidence>
<comment type="caution">
    <text evidence="4">The sequence shown here is derived from an EMBL/GenBank/DDBJ whole genome shotgun (WGS) entry which is preliminary data.</text>
</comment>
<evidence type="ECO:0000256" key="1">
    <source>
        <dbReference type="ARBA" id="ARBA00044755"/>
    </source>
</evidence>
<organism evidence="4 5">
    <name type="scientific">Intestinirhabdus alba</name>
    <dbReference type="NCBI Taxonomy" id="2899544"/>
    <lineage>
        <taxon>Bacteria</taxon>
        <taxon>Pseudomonadati</taxon>
        <taxon>Pseudomonadota</taxon>
        <taxon>Gammaproteobacteria</taxon>
        <taxon>Enterobacterales</taxon>
        <taxon>Enterobacteriaceae</taxon>
        <taxon>Intestinirhabdus</taxon>
    </lineage>
</organism>
<sequence length="249" mass="26574">MDGKTAIIHRGDDRSVSQHKKSLQPEPQRGCYSALWLLWGLWGIGLVIWLVVKTGKADILFKEHTAIFITVNLITGGSLLWTGMRIVMKILKRNKNSQPAKETKKMAAVPETRAEENKGPDAAADGVEKKANCSDTLIAYGTVMTGVLTVEGNIVVEGVVEGNIVCHNRVNIAEGGQVKGDIQAKLIVINGKITGRCDAHSVTLQEKAQAEGDICTAGLVIEKGAVFSGHSLPGKAAETSPAQKAQSGR</sequence>
<evidence type="ECO:0008006" key="6">
    <source>
        <dbReference type="Google" id="ProtNLM"/>
    </source>
</evidence>
<evidence type="ECO:0000313" key="5">
    <source>
        <dbReference type="Proteomes" id="UP000477739"/>
    </source>
</evidence>
<feature type="region of interest" description="Disordered" evidence="2">
    <location>
        <begin position="1"/>
        <end position="26"/>
    </location>
</feature>
<protein>
    <recommendedName>
        <fullName evidence="6">Polymer-forming cytoskeletal protein</fullName>
    </recommendedName>
</protein>
<evidence type="ECO:0000256" key="2">
    <source>
        <dbReference type="SAM" id="MobiDB-lite"/>
    </source>
</evidence>
<keyword evidence="3" id="KW-1133">Transmembrane helix</keyword>
<gene>
    <name evidence="4" type="ORF">GJV78_21970</name>
</gene>
<dbReference type="Pfam" id="PF04519">
    <property type="entry name" value="Bactofilin"/>
    <property type="match status" value="1"/>
</dbReference>
<keyword evidence="5" id="KW-1185">Reference proteome</keyword>
<name>A0A6L6IQQ7_9ENTR</name>
<evidence type="ECO:0000313" key="4">
    <source>
        <dbReference type="EMBL" id="MTH48849.1"/>
    </source>
</evidence>